<dbReference type="RefSeq" id="XP_002107764.1">
    <property type="nucleotide sequence ID" value="XM_002107728.1"/>
</dbReference>
<feature type="compositionally biased region" description="Basic and acidic residues" evidence="1">
    <location>
        <begin position="1"/>
        <end position="19"/>
    </location>
</feature>
<feature type="compositionally biased region" description="Polar residues" evidence="1">
    <location>
        <begin position="39"/>
        <end position="49"/>
    </location>
</feature>
<evidence type="ECO:0000256" key="1">
    <source>
        <dbReference type="SAM" id="MobiDB-lite"/>
    </source>
</evidence>
<dbReference type="KEGG" id="tad:TRIADDRAFT_51607"/>
<proteinExistence type="predicted"/>
<dbReference type="Proteomes" id="UP000009022">
    <property type="component" value="Unassembled WGS sequence"/>
</dbReference>
<evidence type="ECO:0000313" key="3">
    <source>
        <dbReference type="Proteomes" id="UP000009022"/>
    </source>
</evidence>
<feature type="region of interest" description="Disordered" evidence="1">
    <location>
        <begin position="1"/>
        <end position="61"/>
    </location>
</feature>
<organism evidence="2 3">
    <name type="scientific">Trichoplax adhaerens</name>
    <name type="common">Trichoplax reptans</name>
    <dbReference type="NCBI Taxonomy" id="10228"/>
    <lineage>
        <taxon>Eukaryota</taxon>
        <taxon>Metazoa</taxon>
        <taxon>Placozoa</taxon>
        <taxon>Uniplacotomia</taxon>
        <taxon>Trichoplacea</taxon>
        <taxon>Trichoplacidae</taxon>
        <taxon>Trichoplax</taxon>
    </lineage>
</organism>
<dbReference type="InParanoid" id="B3RK33"/>
<accession>B3RK33</accession>
<gene>
    <name evidence="2" type="ORF">TRIADDRAFT_51607</name>
</gene>
<dbReference type="CTD" id="6749785"/>
<protein>
    <submittedName>
        <fullName evidence="2">Uncharacterized protein</fullName>
    </submittedName>
</protein>
<reference evidence="2 3" key="1">
    <citation type="journal article" date="2008" name="Nature">
        <title>The Trichoplax genome and the nature of placozoans.</title>
        <authorList>
            <person name="Srivastava M."/>
            <person name="Begovic E."/>
            <person name="Chapman J."/>
            <person name="Putnam N.H."/>
            <person name="Hellsten U."/>
            <person name="Kawashima T."/>
            <person name="Kuo A."/>
            <person name="Mitros T."/>
            <person name="Salamov A."/>
            <person name="Carpenter M.L."/>
            <person name="Signorovitch A.Y."/>
            <person name="Moreno M.A."/>
            <person name="Kamm K."/>
            <person name="Grimwood J."/>
            <person name="Schmutz J."/>
            <person name="Shapiro H."/>
            <person name="Grigoriev I.V."/>
            <person name="Buss L.W."/>
            <person name="Schierwater B."/>
            <person name="Dellaporta S.L."/>
            <person name="Rokhsar D.S."/>
        </authorList>
    </citation>
    <scope>NUCLEOTIDE SEQUENCE [LARGE SCALE GENOMIC DNA]</scope>
    <source>
        <strain evidence="2 3">Grell-BS-1999</strain>
    </source>
</reference>
<dbReference type="HOGENOM" id="CLU_1888450_0_0_1"/>
<dbReference type="AlphaFoldDB" id="B3RK33"/>
<name>B3RK33_TRIAD</name>
<evidence type="ECO:0000313" key="2">
    <source>
        <dbReference type="EMBL" id="EDV28562.1"/>
    </source>
</evidence>
<keyword evidence="3" id="KW-1185">Reference proteome</keyword>
<sequence length="135" mass="16027">MTDRDDGRKNDHLRKDTTKCRRKRRPPLPPVDNLRSDGRSTSAGSSNGVDSRRTKAMTAQKDHDDELCQLMKKKLKVIDDWLYNYTNTTRDSIQINKETLRWEYETSNYITEKSRLEIYKEKRRQRYLDALGKSN</sequence>
<dbReference type="EMBL" id="DS985241">
    <property type="protein sequence ID" value="EDV28562.1"/>
    <property type="molecule type" value="Genomic_DNA"/>
</dbReference>
<dbReference type="GeneID" id="6749785"/>